<proteinExistence type="predicted"/>
<name>A0A1I7MWX0_9HYPH</name>
<feature type="region of interest" description="Disordered" evidence="1">
    <location>
        <begin position="38"/>
        <end position="59"/>
    </location>
</feature>
<protein>
    <submittedName>
        <fullName evidence="3">Uncharacterized protein</fullName>
    </submittedName>
</protein>
<gene>
    <name evidence="3" type="ORF">SAMN04488557_0634</name>
</gene>
<evidence type="ECO:0000313" key="3">
    <source>
        <dbReference type="EMBL" id="SFV26927.1"/>
    </source>
</evidence>
<keyword evidence="4" id="KW-1185">Reference proteome</keyword>
<evidence type="ECO:0000256" key="1">
    <source>
        <dbReference type="SAM" id="MobiDB-lite"/>
    </source>
</evidence>
<feature type="chain" id="PRO_5011562040" evidence="2">
    <location>
        <begin position="23"/>
        <end position="94"/>
    </location>
</feature>
<evidence type="ECO:0000256" key="2">
    <source>
        <dbReference type="SAM" id="SignalP"/>
    </source>
</evidence>
<organism evidence="3 4">
    <name type="scientific">Hyphomicrobium facile</name>
    <dbReference type="NCBI Taxonomy" id="51670"/>
    <lineage>
        <taxon>Bacteria</taxon>
        <taxon>Pseudomonadati</taxon>
        <taxon>Pseudomonadota</taxon>
        <taxon>Alphaproteobacteria</taxon>
        <taxon>Hyphomicrobiales</taxon>
        <taxon>Hyphomicrobiaceae</taxon>
        <taxon>Hyphomicrobium</taxon>
    </lineage>
</organism>
<dbReference type="AlphaFoldDB" id="A0A1I7MWX0"/>
<sequence length="94" mass="9359">MKKIVFGIVAISSGVIATAVIAAPKIPTAPAAQSMVQQAQKFGWPDRPGGPGPEPGPGWAAGTVCDSVELMCAAQSTAAGGQPYNVCVAAYGCL</sequence>
<accession>A0A1I7MWX0</accession>
<dbReference type="EMBL" id="FPCH01000001">
    <property type="protein sequence ID" value="SFV26927.1"/>
    <property type="molecule type" value="Genomic_DNA"/>
</dbReference>
<evidence type="ECO:0000313" key="4">
    <source>
        <dbReference type="Proteomes" id="UP000199423"/>
    </source>
</evidence>
<dbReference type="Proteomes" id="UP000199423">
    <property type="component" value="Unassembled WGS sequence"/>
</dbReference>
<keyword evidence="2" id="KW-0732">Signal</keyword>
<dbReference type="STRING" id="51670.SAMN04488557_0634"/>
<reference evidence="4" key="1">
    <citation type="submission" date="2016-10" db="EMBL/GenBank/DDBJ databases">
        <authorList>
            <person name="Varghese N."/>
            <person name="Submissions S."/>
        </authorList>
    </citation>
    <scope>NUCLEOTIDE SEQUENCE [LARGE SCALE GENOMIC DNA]</scope>
    <source>
        <strain evidence="4">DSM 1565</strain>
    </source>
</reference>
<feature type="signal peptide" evidence="2">
    <location>
        <begin position="1"/>
        <end position="22"/>
    </location>
</feature>